<dbReference type="VEuPathDB" id="AmoebaDB:KM1_029010"/>
<reference evidence="2 3" key="1">
    <citation type="submission" date="2016-05" db="EMBL/GenBank/DDBJ databases">
        <title>First whole genome sequencing of Entamoeba histolytica HM1:IMSS-clone-6.</title>
        <authorList>
            <person name="Mukherjee Avik.K."/>
            <person name="Izumyama S."/>
            <person name="Nakada-Tsukui K."/>
            <person name="Nozaki T."/>
        </authorList>
    </citation>
    <scope>NUCLEOTIDE SEQUENCE [LARGE SCALE GENOMIC DNA]</scope>
    <source>
        <strain evidence="2 3">HM1:IMSS clone 6</strain>
    </source>
</reference>
<dbReference type="AlphaFoldDB" id="A0A5K1VNN8"/>
<dbReference type="VEuPathDB" id="AmoebaDB:EHI5A_048550"/>
<feature type="region of interest" description="Disordered" evidence="1">
    <location>
        <begin position="55"/>
        <end position="205"/>
    </location>
</feature>
<organism evidence="2 3">
    <name type="scientific">Entamoeba histolytica</name>
    <dbReference type="NCBI Taxonomy" id="5759"/>
    <lineage>
        <taxon>Eukaryota</taxon>
        <taxon>Amoebozoa</taxon>
        <taxon>Evosea</taxon>
        <taxon>Archamoebae</taxon>
        <taxon>Mastigamoebida</taxon>
        <taxon>Entamoebidae</taxon>
        <taxon>Entamoeba</taxon>
    </lineage>
</organism>
<dbReference type="VEuPathDB" id="AmoebaDB:EHI_099270"/>
<dbReference type="VEuPathDB" id="AmoebaDB:EHI7A_027540"/>
<feature type="compositionally biased region" description="Polar residues" evidence="1">
    <location>
        <begin position="19"/>
        <end position="32"/>
    </location>
</feature>
<accession>A0A5K1VNN8</accession>
<feature type="compositionally biased region" description="Basic and acidic residues" evidence="1">
    <location>
        <begin position="140"/>
        <end position="161"/>
    </location>
</feature>
<sequence>MSDQEKDDSYTLTDEETNNEFTSVENSTPSKSHCSEETLKIDKKEKTMELIQEKQTFTGNDHLTTPPIQPTTNTFNEPEKKINDQTKKKNQSHHQEKSFTNKNDNPKTNGIKDIFNQKNTKEQSDYSSSIELLQPPVAFPKKDDKIKIGRSKSEKERKSLQKDLSSTTTFPKQRNQKETIGLLQPPLPIQTTGPTQKSNSSQKRTFQHIVRDIIKERESCRTSSSIECETTRDVPRDISREQQRMPLNQNLNHYKREEILNVYPQQPLQPSAPKRMSTFNTSFPSVVQQPEMFYRQEPLQINRTIQQPQIGQPISFNQNIFEVYEKYFMMFGAFVECWPDDAFTQYSKQVVKKIVKDYIMKPELFQTCPLHIRNQIYSYTALKYVLNQVRKGSYELPFELELMYKDGWERSCDVCLLKEMERCGLCYFEGYVQNDCINYVLTQVMKLSQEQKISFIQQRCSFLLRCIILKR</sequence>
<evidence type="ECO:0000313" key="3">
    <source>
        <dbReference type="Proteomes" id="UP000078387"/>
    </source>
</evidence>
<protein>
    <submittedName>
        <fullName evidence="2">Uncharacterized protein</fullName>
    </submittedName>
</protein>
<evidence type="ECO:0000256" key="1">
    <source>
        <dbReference type="SAM" id="MobiDB-lite"/>
    </source>
</evidence>
<feature type="region of interest" description="Disordered" evidence="1">
    <location>
        <begin position="1"/>
        <end position="40"/>
    </location>
</feature>
<evidence type="ECO:0000313" key="2">
    <source>
        <dbReference type="EMBL" id="GAT97013.1"/>
    </source>
</evidence>
<dbReference type="EMBL" id="BDEQ01000001">
    <property type="protein sequence ID" value="GAT97013.1"/>
    <property type="molecule type" value="Genomic_DNA"/>
</dbReference>
<proteinExistence type="predicted"/>
<feature type="compositionally biased region" description="Basic and acidic residues" evidence="1">
    <location>
        <begin position="77"/>
        <end position="99"/>
    </location>
</feature>
<comment type="caution">
    <text evidence="2">The sequence shown here is derived from an EMBL/GenBank/DDBJ whole genome shotgun (WGS) entry which is preliminary data.</text>
</comment>
<dbReference type="VEuPathDB" id="AmoebaDB:EHI8A_101180"/>
<dbReference type="OMA" id="RESCHTP"/>
<dbReference type="Proteomes" id="UP000078387">
    <property type="component" value="Unassembled WGS sequence"/>
</dbReference>
<feature type="compositionally biased region" description="Polar residues" evidence="1">
    <location>
        <begin position="189"/>
        <end position="204"/>
    </location>
</feature>
<feature type="compositionally biased region" description="Polar residues" evidence="1">
    <location>
        <begin position="162"/>
        <end position="173"/>
    </location>
</feature>
<gene>
    <name evidence="2" type="ORF">CL6EHI_099270</name>
</gene>
<name>A0A5K1VNN8_ENTHI</name>